<dbReference type="EMBL" id="JAGTTL010000009">
    <property type="protein sequence ID" value="KAK6317974.1"/>
    <property type="molecule type" value="Genomic_DNA"/>
</dbReference>
<dbReference type="AlphaFoldDB" id="A0AAN8QW23"/>
<sequence length="449" mass="50903">MSSSCKLKRWLAGICQVLGTENDLRRCWVTWFQERIQVTVRQHWRNRRHLEYLMEMAERAETEYTESGTFWDSPRRGKTKNKSKKDKCLKKDKTHRTEVKEAGIEKKKKTKKSKGKQKKKKKGEVALGLQDSYFIFEGNSAPNPAIKPGGKSTVKFAVEHCIQKQEPVPVVSDSVKVPKKKAQRKKKVAFDLFPDYIQAKQPKVVKCCTSTTKDKAKDTFHWESPKSDNEINFSGTYQWGEGQGNGTEYGKGQDNSQSTAEDANSEDLFITQKKFRVLTSSDHSSSGGTGEANTTTVPRHTKSLVEPKEEPLLWKSISEAATQTENFFTSQISTFLRFHQSCGAAECSEQPTDLSLPNRMRAEMGLHPPSSHRKANEEETSPPLGQKSTDTTSSEENDPFWRCKSQVKAVQMRLNESFFFKMKGEGQSPRPQSPLMKLTQARGGKKTKK</sequence>
<feature type="region of interest" description="Disordered" evidence="1">
    <location>
        <begin position="421"/>
        <end position="449"/>
    </location>
</feature>
<evidence type="ECO:0000313" key="3">
    <source>
        <dbReference type="Proteomes" id="UP001356427"/>
    </source>
</evidence>
<name>A0AAN8QW23_9TELE</name>
<keyword evidence="3" id="KW-1185">Reference proteome</keyword>
<evidence type="ECO:0000256" key="1">
    <source>
        <dbReference type="SAM" id="MobiDB-lite"/>
    </source>
</evidence>
<proteinExistence type="predicted"/>
<feature type="region of interest" description="Disordered" evidence="1">
    <location>
        <begin position="66"/>
        <end position="123"/>
    </location>
</feature>
<feature type="compositionally biased region" description="Basic and acidic residues" evidence="1">
    <location>
        <begin position="89"/>
        <end position="105"/>
    </location>
</feature>
<feature type="compositionally biased region" description="Basic and acidic residues" evidence="1">
    <location>
        <begin position="220"/>
        <end position="229"/>
    </location>
</feature>
<feature type="region of interest" description="Disordered" evidence="1">
    <location>
        <begin position="279"/>
        <end position="303"/>
    </location>
</feature>
<accession>A0AAN8QW23</accession>
<feature type="compositionally biased region" description="Polar residues" evidence="1">
    <location>
        <begin position="253"/>
        <end position="262"/>
    </location>
</feature>
<feature type="compositionally biased region" description="Basic residues" evidence="1">
    <location>
        <begin position="76"/>
        <end position="88"/>
    </location>
</feature>
<evidence type="ECO:0000313" key="2">
    <source>
        <dbReference type="EMBL" id="KAK6317974.1"/>
    </source>
</evidence>
<comment type="caution">
    <text evidence="2">The sequence shown here is derived from an EMBL/GenBank/DDBJ whole genome shotgun (WGS) entry which is preliminary data.</text>
</comment>
<gene>
    <name evidence="2" type="ORF">J4Q44_G00112650</name>
</gene>
<feature type="compositionally biased region" description="Basic residues" evidence="1">
    <location>
        <begin position="106"/>
        <end position="122"/>
    </location>
</feature>
<reference evidence="2 3" key="1">
    <citation type="submission" date="2021-04" db="EMBL/GenBank/DDBJ databases">
        <authorList>
            <person name="De Guttry C."/>
            <person name="Zahm M."/>
            <person name="Klopp C."/>
            <person name="Cabau C."/>
            <person name="Louis A."/>
            <person name="Berthelot C."/>
            <person name="Parey E."/>
            <person name="Roest Crollius H."/>
            <person name="Montfort J."/>
            <person name="Robinson-Rechavi M."/>
            <person name="Bucao C."/>
            <person name="Bouchez O."/>
            <person name="Gislard M."/>
            <person name="Lluch J."/>
            <person name="Milhes M."/>
            <person name="Lampietro C."/>
            <person name="Lopez Roques C."/>
            <person name="Donnadieu C."/>
            <person name="Braasch I."/>
            <person name="Desvignes T."/>
            <person name="Postlethwait J."/>
            <person name="Bobe J."/>
            <person name="Wedekind C."/>
            <person name="Guiguen Y."/>
        </authorList>
    </citation>
    <scope>NUCLEOTIDE SEQUENCE [LARGE SCALE GENOMIC DNA]</scope>
    <source>
        <strain evidence="2">Cs_M1</strain>
        <tissue evidence="2">Blood</tissue>
    </source>
</reference>
<protein>
    <submittedName>
        <fullName evidence="2">Uncharacterized protein</fullName>
    </submittedName>
</protein>
<organism evidence="2 3">
    <name type="scientific">Coregonus suidteri</name>
    <dbReference type="NCBI Taxonomy" id="861788"/>
    <lineage>
        <taxon>Eukaryota</taxon>
        <taxon>Metazoa</taxon>
        <taxon>Chordata</taxon>
        <taxon>Craniata</taxon>
        <taxon>Vertebrata</taxon>
        <taxon>Euteleostomi</taxon>
        <taxon>Actinopterygii</taxon>
        <taxon>Neopterygii</taxon>
        <taxon>Teleostei</taxon>
        <taxon>Protacanthopterygii</taxon>
        <taxon>Salmoniformes</taxon>
        <taxon>Salmonidae</taxon>
        <taxon>Coregoninae</taxon>
        <taxon>Coregonus</taxon>
    </lineage>
</organism>
<feature type="region of interest" description="Disordered" evidence="1">
    <location>
        <begin position="362"/>
        <end position="401"/>
    </location>
</feature>
<dbReference type="Proteomes" id="UP001356427">
    <property type="component" value="Unassembled WGS sequence"/>
</dbReference>
<feature type="region of interest" description="Disordered" evidence="1">
    <location>
        <begin position="220"/>
        <end position="264"/>
    </location>
</feature>